<keyword evidence="11 23" id="KW-0862">Zinc</keyword>
<keyword evidence="27" id="KW-1185">Reference proteome</keyword>
<keyword evidence="17 23" id="KW-0961">Cell wall biogenesis/degradation</keyword>
<evidence type="ECO:0000256" key="14">
    <source>
        <dbReference type="ARBA" id="ARBA00022990"/>
    </source>
</evidence>
<feature type="transmembrane region" description="Helical" evidence="23">
    <location>
        <begin position="1014"/>
        <end position="1032"/>
    </location>
</feature>
<evidence type="ECO:0000313" key="26">
    <source>
        <dbReference type="EMBL" id="KAF3440509.1"/>
    </source>
</evidence>
<dbReference type="EC" id="2.4.1.12" evidence="23"/>
<accession>A0A8K0E6Z1</accession>
<comment type="cofactor">
    <cofactor evidence="23">
        <name>Zn(2+)</name>
        <dbReference type="ChEBI" id="CHEBI:29105"/>
    </cofactor>
    <text evidence="23">Binds 2 Zn(2+) ions per subunit.</text>
</comment>
<comment type="caution">
    <text evidence="26">The sequence shown here is derived from an EMBL/GenBank/DDBJ whole genome shotgun (WGS) entry which is preliminary data.</text>
</comment>
<evidence type="ECO:0000256" key="13">
    <source>
        <dbReference type="ARBA" id="ARBA00022989"/>
    </source>
</evidence>
<evidence type="ECO:0000256" key="8">
    <source>
        <dbReference type="ARBA" id="ARBA00022692"/>
    </source>
</evidence>
<name>A0A8K0E6Z1_9ROSA</name>
<evidence type="ECO:0000256" key="9">
    <source>
        <dbReference type="ARBA" id="ARBA00022723"/>
    </source>
</evidence>
<feature type="transmembrane region" description="Helical" evidence="23">
    <location>
        <begin position="863"/>
        <end position="882"/>
    </location>
</feature>
<evidence type="ECO:0000256" key="16">
    <source>
        <dbReference type="ARBA" id="ARBA00023211"/>
    </source>
</evidence>
<dbReference type="FunFam" id="3.30.40.10:FF:000031">
    <property type="entry name" value="Cellulose synthase"/>
    <property type="match status" value="1"/>
</dbReference>
<evidence type="ECO:0000256" key="22">
    <source>
        <dbReference type="PROSITE-ProRule" id="PRU00175"/>
    </source>
</evidence>
<evidence type="ECO:0000256" key="20">
    <source>
        <dbReference type="PIRSR" id="PIRSR605150-2"/>
    </source>
</evidence>
<proteinExistence type="inferred from homology"/>
<evidence type="ECO:0000256" key="7">
    <source>
        <dbReference type="ARBA" id="ARBA00022679"/>
    </source>
</evidence>
<evidence type="ECO:0000256" key="21">
    <source>
        <dbReference type="PIRSR" id="PIRSR605150-3"/>
    </source>
</evidence>
<feature type="transmembrane region" description="Helical" evidence="23">
    <location>
        <begin position="973"/>
        <end position="994"/>
    </location>
</feature>
<dbReference type="GO" id="GO:0030244">
    <property type="term" value="P:cellulose biosynthetic process"/>
    <property type="evidence" value="ECO:0007669"/>
    <property type="project" value="UniProtKB-KW"/>
</dbReference>
<keyword evidence="15 23" id="KW-0472">Membrane</keyword>
<sequence length="1083" mass="122549">MMDTRGRLVAGSHNRNEFVLINAEENARIKSVKELSGQICQICGDEVEITVDGELFVACNECAFPVCRPCYEYERREGNQACPQCKTRYKRIKGSPRVEGDEEEDDIDDLDNEFDYGDLDALGTHQVAESVLSARPNAAIPAPVGSDIPLLTYGEEDYEISSDRHALIIPPFAGHGNRIHPMPSDPSTLQPRPMVPKKDIAVYGYGSVAWKDRMDEWKRKQGNKLQVVKHQGENAGGNFHGDDQDDTDLPMMDEGRQPLSRKLPISSSKINPYRMIILLRLVILGLFFHYRILHPVNDAYGLWLTSVICEIWFAVSWILDQFPKWYPIMRETYLDRLSLRYEKEGEPSELASVDIFVSTVDPMKEPPLITANTVLSILGVDYPVDKVACYVSDDGAAMLTFEALSETSEFARKWVPFCKRFNIEPRAPEWYFSQKIDYLRNKVHPAFVRERRAMKRDYEEFKVRINGLVATAQKVPEDGWTMQDGTPWPGNNVRDHPGMIQVFLGSDGVRDVEGNELPRLVYVSREKRPGFEHHKKAGAMNALVRVSAILSNAPYLLNVDCDHYINNSKALREAMCFMMDPTSGKKVCYVQFPQRFDGIDLHDRYSNRNVVFFDINMKGLDGIQGPIYVGTGCVFRRFALYGYDAPTKKKPPSRTCNCWPKWCCLCCGSRKNKKGKSKKEKKKKSKHREASKQIHALENIEEGIEETNNEKPSSMTMTPLKLEKKFGQSPVFVNSALMENGGVPRNDGPASLLKEAIQVISCGYEDKTEWGKEVGWIYGSVTEDILTGFKMHCHGWRSVYCIPKRPAFKGSAPINLSDRLHQVLRWALGSVEIFLSKHCPIWYGYGGGLKWLERFSYINSVVYPWTSIPLIVYCTLPAICLLTGKFIVPEISNYASLVFIALFISIAATGILEMQWGGVGIDDWWRNEQFWVIGGVSSHLFALFQGLLKVLAGVNTNFTVTSKAADDGEFSELYIFKWTSLLIPPTTLLIINIVGVVVGVSDAINNGYDSWGPLFGRLFFAFWVIIHLYPFLKGFVGRTDRMPTIILVWSILLASILTLLWVRINPFVSREGPVLELCGLNCD</sequence>
<dbReference type="InterPro" id="IPR005150">
    <property type="entry name" value="Cellulose_synth"/>
</dbReference>
<evidence type="ECO:0000256" key="24">
    <source>
        <dbReference type="SAM" id="MobiDB-lite"/>
    </source>
</evidence>
<evidence type="ECO:0000256" key="23">
    <source>
        <dbReference type="RuleBase" id="RU361116"/>
    </source>
</evidence>
<dbReference type="Gene3D" id="3.90.550.10">
    <property type="entry name" value="Spore Coat Polysaccharide Biosynthesis Protein SpsA, Chain A"/>
    <property type="match status" value="1"/>
</dbReference>
<feature type="transmembrane region" description="Helical" evidence="23">
    <location>
        <begin position="1044"/>
        <end position="1064"/>
    </location>
</feature>
<comment type="cofactor">
    <cofactor evidence="1">
        <name>Mn(2+)</name>
        <dbReference type="ChEBI" id="CHEBI:29035"/>
    </cofactor>
</comment>
<dbReference type="Gene3D" id="3.30.40.10">
    <property type="entry name" value="Zinc/RING finger domain, C3HC4 (zinc finger)"/>
    <property type="match status" value="1"/>
</dbReference>
<feature type="transmembrane region" description="Helical" evidence="23">
    <location>
        <begin position="275"/>
        <end position="293"/>
    </location>
</feature>
<dbReference type="GO" id="GO:0016760">
    <property type="term" value="F:cellulose synthase (UDP-forming) activity"/>
    <property type="evidence" value="ECO:0007669"/>
    <property type="project" value="UniProtKB-EC"/>
</dbReference>
<feature type="region of interest" description="Disordered" evidence="24">
    <location>
        <begin position="671"/>
        <end position="691"/>
    </location>
</feature>
<dbReference type="EMBL" id="VOIH02000008">
    <property type="protein sequence ID" value="KAF3440509.1"/>
    <property type="molecule type" value="Genomic_DNA"/>
</dbReference>
<keyword evidence="8 23" id="KW-0812">Transmembrane</keyword>
<feature type="binding site" evidence="20">
    <location>
        <position position="535"/>
    </location>
    <ligand>
        <name>UDP-alpha-D-glucose</name>
        <dbReference type="ChEBI" id="CHEBI:58885"/>
    </ligand>
</feature>
<dbReference type="GO" id="GO:0071555">
    <property type="term" value="P:cell wall organization"/>
    <property type="evidence" value="ECO:0007669"/>
    <property type="project" value="UniProtKB-KW"/>
</dbReference>
<keyword evidence="13 23" id="KW-1133">Transmembrane helix</keyword>
<evidence type="ECO:0000256" key="18">
    <source>
        <dbReference type="ARBA" id="ARBA00048682"/>
    </source>
</evidence>
<evidence type="ECO:0000256" key="17">
    <source>
        <dbReference type="ARBA" id="ARBA00023316"/>
    </source>
</evidence>
<dbReference type="PROSITE" id="PS50089">
    <property type="entry name" value="ZF_RING_2"/>
    <property type="match status" value="1"/>
</dbReference>
<feature type="binding site" evidence="21">
    <location>
        <position position="560"/>
    </location>
    <ligand>
        <name>Mn(2+)</name>
        <dbReference type="ChEBI" id="CHEBI:29035"/>
    </ligand>
</feature>
<feature type="transmembrane region" description="Helical" evidence="23">
    <location>
        <begin position="932"/>
        <end position="952"/>
    </location>
</feature>
<dbReference type="InterPro" id="IPR001841">
    <property type="entry name" value="Znf_RING"/>
</dbReference>
<dbReference type="CDD" id="cd16617">
    <property type="entry name" value="mRING-HC-C4C4_CesA"/>
    <property type="match status" value="1"/>
</dbReference>
<dbReference type="Pfam" id="PF14569">
    <property type="entry name" value="zf-UDP"/>
    <property type="match status" value="1"/>
</dbReference>
<comment type="pathway">
    <text evidence="3 23">Glycan metabolism; plant cellulose biosynthesis.</text>
</comment>
<dbReference type="InterPro" id="IPR029044">
    <property type="entry name" value="Nucleotide-diphossugar_trans"/>
</dbReference>
<dbReference type="OrthoDB" id="72851at2759"/>
<evidence type="ECO:0000256" key="1">
    <source>
        <dbReference type="ARBA" id="ARBA00001936"/>
    </source>
</evidence>
<evidence type="ECO:0000259" key="25">
    <source>
        <dbReference type="PROSITE" id="PS50089"/>
    </source>
</evidence>
<evidence type="ECO:0000256" key="2">
    <source>
        <dbReference type="ARBA" id="ARBA00004651"/>
    </source>
</evidence>
<dbReference type="GO" id="GO:0008270">
    <property type="term" value="F:zinc ion binding"/>
    <property type="evidence" value="ECO:0007669"/>
    <property type="project" value="UniProtKB-KW"/>
</dbReference>
<feature type="active site" evidence="19">
    <location>
        <position position="394"/>
    </location>
</feature>
<comment type="catalytic activity">
    <reaction evidence="18 23">
        <text>[(1-&gt;4)-beta-D-glucosyl](n) + UDP-alpha-D-glucose = [(1-&gt;4)-beta-D-glucosyl](n+1) + UDP + H(+)</text>
        <dbReference type="Rhea" id="RHEA:19929"/>
        <dbReference type="Rhea" id="RHEA-COMP:10033"/>
        <dbReference type="Rhea" id="RHEA-COMP:10034"/>
        <dbReference type="ChEBI" id="CHEBI:15378"/>
        <dbReference type="ChEBI" id="CHEBI:18246"/>
        <dbReference type="ChEBI" id="CHEBI:58223"/>
        <dbReference type="ChEBI" id="CHEBI:58885"/>
        <dbReference type="EC" id="2.4.1.12"/>
    </reaction>
</comment>
<feature type="binding site" evidence="20">
    <location>
        <position position="358"/>
    </location>
    <ligand>
        <name>UDP-alpha-D-glucose</name>
        <dbReference type="ChEBI" id="CHEBI:58885"/>
    </ligand>
</feature>
<evidence type="ECO:0000256" key="11">
    <source>
        <dbReference type="ARBA" id="ARBA00022833"/>
    </source>
</evidence>
<evidence type="ECO:0000256" key="4">
    <source>
        <dbReference type="ARBA" id="ARBA00007548"/>
    </source>
</evidence>
<feature type="domain" description="RING-type" evidence="25">
    <location>
        <begin position="40"/>
        <end position="86"/>
    </location>
</feature>
<feature type="binding site" evidence="20">
    <location>
        <position position="365"/>
    </location>
    <ligand>
        <name>UDP-alpha-D-glucose</name>
        <dbReference type="ChEBI" id="CHEBI:58885"/>
    </ligand>
</feature>
<evidence type="ECO:0000256" key="5">
    <source>
        <dbReference type="ARBA" id="ARBA00022475"/>
    </source>
</evidence>
<protein>
    <recommendedName>
        <fullName evidence="23">Cellulose synthase</fullName>
        <ecNumber evidence="23">2.4.1.12</ecNumber>
    </recommendedName>
</protein>
<reference evidence="26" key="1">
    <citation type="submission" date="2020-03" db="EMBL/GenBank/DDBJ databases">
        <title>A high-quality chromosome-level genome assembly of a woody plant with both climbing and erect habits, Rhamnella rubrinervis.</title>
        <authorList>
            <person name="Lu Z."/>
            <person name="Yang Y."/>
            <person name="Zhu X."/>
            <person name="Sun Y."/>
        </authorList>
    </citation>
    <scope>NUCLEOTIDE SEQUENCE</scope>
    <source>
        <strain evidence="26">BYM</strain>
        <tissue evidence="26">Leaf</tissue>
    </source>
</reference>
<dbReference type="Proteomes" id="UP000796880">
    <property type="component" value="Unassembled WGS sequence"/>
</dbReference>
<evidence type="ECO:0000256" key="19">
    <source>
        <dbReference type="PIRSR" id="PIRSR605150-1"/>
    </source>
</evidence>
<organism evidence="26 27">
    <name type="scientific">Rhamnella rubrinervis</name>
    <dbReference type="NCBI Taxonomy" id="2594499"/>
    <lineage>
        <taxon>Eukaryota</taxon>
        <taxon>Viridiplantae</taxon>
        <taxon>Streptophyta</taxon>
        <taxon>Embryophyta</taxon>
        <taxon>Tracheophyta</taxon>
        <taxon>Spermatophyta</taxon>
        <taxon>Magnoliopsida</taxon>
        <taxon>eudicotyledons</taxon>
        <taxon>Gunneridae</taxon>
        <taxon>Pentapetalae</taxon>
        <taxon>rosids</taxon>
        <taxon>fabids</taxon>
        <taxon>Rosales</taxon>
        <taxon>Rhamnaceae</taxon>
        <taxon>rhamnoid group</taxon>
        <taxon>Rhamneae</taxon>
        <taxon>Rhamnella</taxon>
    </lineage>
</organism>
<keyword evidence="10 22" id="KW-0863">Zinc-finger</keyword>
<keyword evidence="6 23" id="KW-0328">Glycosyltransferase</keyword>
<feature type="active site" evidence="19">
    <location>
        <position position="784"/>
    </location>
</feature>
<feature type="transmembrane region" description="Helical" evidence="23">
    <location>
        <begin position="299"/>
        <end position="319"/>
    </location>
</feature>
<comment type="subcellular location">
    <subcellularLocation>
        <location evidence="2 23">Cell membrane</location>
        <topology evidence="2 23">Multi-pass membrane protein</topology>
    </subcellularLocation>
</comment>
<keyword evidence="7 23" id="KW-0808">Transferase</keyword>
<gene>
    <name evidence="26" type="ORF">FNV43_RR18793</name>
</gene>
<dbReference type="UniPathway" id="UPA00695"/>
<dbReference type="PANTHER" id="PTHR13301">
    <property type="entry name" value="X-BOX TRANSCRIPTION FACTOR-RELATED"/>
    <property type="match status" value="1"/>
</dbReference>
<feature type="binding site" evidence="20">
    <location>
        <position position="394"/>
    </location>
    <ligand>
        <name>UDP-alpha-D-glucose</name>
        <dbReference type="ChEBI" id="CHEBI:58885"/>
    </ligand>
</feature>
<keyword evidence="12 23" id="KW-0135">Cellulose biosynthesis</keyword>
<dbReference type="Pfam" id="PF03552">
    <property type="entry name" value="Cellulose_synt"/>
    <property type="match status" value="1"/>
</dbReference>
<evidence type="ECO:0000256" key="10">
    <source>
        <dbReference type="ARBA" id="ARBA00022771"/>
    </source>
</evidence>
<evidence type="ECO:0000256" key="12">
    <source>
        <dbReference type="ARBA" id="ARBA00022916"/>
    </source>
</evidence>
<keyword evidence="9 23" id="KW-0479">Metal-binding</keyword>
<dbReference type="GO" id="GO:0005886">
    <property type="term" value="C:plasma membrane"/>
    <property type="evidence" value="ECO:0007669"/>
    <property type="project" value="UniProtKB-SubCell"/>
</dbReference>
<keyword evidence="14" id="KW-0007">Acetylation</keyword>
<dbReference type="InterPro" id="IPR013083">
    <property type="entry name" value="Znf_RING/FYVE/PHD"/>
</dbReference>
<feature type="compositionally biased region" description="Basic residues" evidence="24">
    <location>
        <begin position="671"/>
        <end position="689"/>
    </location>
</feature>
<feature type="binding site" evidence="21">
    <location>
        <position position="536"/>
    </location>
    <ligand>
        <name>Mn(2+)</name>
        <dbReference type="ChEBI" id="CHEBI:29035"/>
    </ligand>
</feature>
<dbReference type="SUPFAM" id="SSF57850">
    <property type="entry name" value="RING/U-box"/>
    <property type="match status" value="1"/>
</dbReference>
<feature type="binding site" evidence="20">
    <location>
        <position position="364"/>
    </location>
    <ligand>
        <name>UDP-alpha-D-glucose</name>
        <dbReference type="ChEBI" id="CHEBI:58885"/>
    </ligand>
</feature>
<comment type="similarity">
    <text evidence="4 23">Belongs to the glycosyltransferase 2 family. Plant cellulose synthase subfamily.</text>
</comment>
<evidence type="ECO:0000313" key="27">
    <source>
        <dbReference type="Proteomes" id="UP000796880"/>
    </source>
</evidence>
<dbReference type="AlphaFoldDB" id="A0A8K0E6Z1"/>
<dbReference type="InterPro" id="IPR027934">
    <property type="entry name" value="CES_Znf_RING"/>
</dbReference>
<dbReference type="SUPFAM" id="SSF53448">
    <property type="entry name" value="Nucleotide-diphospho-sugar transferases"/>
    <property type="match status" value="1"/>
</dbReference>
<dbReference type="FunFam" id="3.90.550.10:FF:000009">
    <property type="entry name" value="Cellulose synthase"/>
    <property type="match status" value="1"/>
</dbReference>
<evidence type="ECO:0000256" key="15">
    <source>
        <dbReference type="ARBA" id="ARBA00023136"/>
    </source>
</evidence>
<keyword evidence="5 23" id="KW-1003">Cell membrane</keyword>
<feature type="transmembrane region" description="Helical" evidence="23">
    <location>
        <begin position="894"/>
        <end position="912"/>
    </location>
</feature>
<evidence type="ECO:0000256" key="3">
    <source>
        <dbReference type="ARBA" id="ARBA00004768"/>
    </source>
</evidence>
<evidence type="ECO:0000256" key="6">
    <source>
        <dbReference type="ARBA" id="ARBA00022676"/>
    </source>
</evidence>
<keyword evidence="16" id="KW-0464">Manganese</keyword>